<keyword evidence="1" id="KW-0479">Metal-binding</keyword>
<evidence type="ECO:0000313" key="3">
    <source>
        <dbReference type="EMBL" id="VFQ73978.1"/>
    </source>
</evidence>
<organism evidence="3 4">
    <name type="scientific">Cuscuta campestris</name>
    <dbReference type="NCBI Taxonomy" id="132261"/>
    <lineage>
        <taxon>Eukaryota</taxon>
        <taxon>Viridiplantae</taxon>
        <taxon>Streptophyta</taxon>
        <taxon>Embryophyta</taxon>
        <taxon>Tracheophyta</taxon>
        <taxon>Spermatophyta</taxon>
        <taxon>Magnoliopsida</taxon>
        <taxon>eudicotyledons</taxon>
        <taxon>Gunneridae</taxon>
        <taxon>Pentapetalae</taxon>
        <taxon>asterids</taxon>
        <taxon>lamiids</taxon>
        <taxon>Solanales</taxon>
        <taxon>Convolvulaceae</taxon>
        <taxon>Cuscuteae</taxon>
        <taxon>Cuscuta</taxon>
        <taxon>Cuscuta subgen. Grammica</taxon>
        <taxon>Cuscuta sect. Cleistogrammica</taxon>
    </lineage>
</organism>
<dbReference type="OrthoDB" id="696017at2759"/>
<dbReference type="InterPro" id="IPR036875">
    <property type="entry name" value="Znf_CCHC_sf"/>
</dbReference>
<evidence type="ECO:0000256" key="1">
    <source>
        <dbReference type="PROSITE-ProRule" id="PRU00047"/>
    </source>
</evidence>
<protein>
    <recommendedName>
        <fullName evidence="2">CCHC-type domain-containing protein</fullName>
    </recommendedName>
</protein>
<keyword evidence="1" id="KW-0862">Zinc</keyword>
<proteinExistence type="predicted"/>
<dbReference type="EMBL" id="OOIL02001294">
    <property type="protein sequence ID" value="VFQ73978.1"/>
    <property type="molecule type" value="Genomic_DNA"/>
</dbReference>
<name>A0A484LD11_9ASTE</name>
<dbReference type="AlphaFoldDB" id="A0A484LD11"/>
<keyword evidence="1" id="KW-0863">Zinc-finger</keyword>
<accession>A0A484LD11</accession>
<sequence>MRIFIQSNDYKLWLIVKNGCGIPMKKVSEVSVPKIKVEFNDEDCKKMELNSKAINMIYCSVNADDYRKTSWCETAEQMWEKLEVTYEGITLVREAKIDQLTHEYELFTMMENEKIEDMFERFSNIINPLNLLRKTYTDRELVRKVEEERNKRTIALPVITSTNNNVDDEDDDSDDTELGLFVRKFKKMMMKKGAKKNTPLKCYGCGEVGHIKPMCLKLKNEKDKRALKKQRAYISWENDGSESEDLDAEEVVKLCLMAIEEGESSKEVSDHEPFSNDPLTLIDVLAL</sequence>
<dbReference type="GO" id="GO:0008270">
    <property type="term" value="F:zinc ion binding"/>
    <property type="evidence" value="ECO:0007669"/>
    <property type="project" value="UniProtKB-KW"/>
</dbReference>
<dbReference type="InterPro" id="IPR001878">
    <property type="entry name" value="Znf_CCHC"/>
</dbReference>
<evidence type="ECO:0000313" key="4">
    <source>
        <dbReference type="Proteomes" id="UP000595140"/>
    </source>
</evidence>
<dbReference type="SUPFAM" id="SSF57756">
    <property type="entry name" value="Retrovirus zinc finger-like domains"/>
    <property type="match status" value="1"/>
</dbReference>
<dbReference type="Proteomes" id="UP000595140">
    <property type="component" value="Unassembled WGS sequence"/>
</dbReference>
<keyword evidence="4" id="KW-1185">Reference proteome</keyword>
<feature type="domain" description="CCHC-type" evidence="2">
    <location>
        <begin position="201"/>
        <end position="215"/>
    </location>
</feature>
<dbReference type="PROSITE" id="PS50158">
    <property type="entry name" value="ZF_CCHC"/>
    <property type="match status" value="1"/>
</dbReference>
<dbReference type="GO" id="GO:0003676">
    <property type="term" value="F:nucleic acid binding"/>
    <property type="evidence" value="ECO:0007669"/>
    <property type="project" value="InterPro"/>
</dbReference>
<dbReference type="PANTHER" id="PTHR34676">
    <property type="entry name" value="DUF4219 DOMAIN-CONTAINING PROTEIN-RELATED"/>
    <property type="match status" value="1"/>
</dbReference>
<dbReference type="PANTHER" id="PTHR34676:SF17">
    <property type="entry name" value="OS06G0684500 PROTEIN"/>
    <property type="match status" value="1"/>
</dbReference>
<reference evidence="3 4" key="1">
    <citation type="submission" date="2018-04" db="EMBL/GenBank/DDBJ databases">
        <authorList>
            <person name="Vogel A."/>
        </authorList>
    </citation>
    <scope>NUCLEOTIDE SEQUENCE [LARGE SCALE GENOMIC DNA]</scope>
</reference>
<evidence type="ECO:0000259" key="2">
    <source>
        <dbReference type="PROSITE" id="PS50158"/>
    </source>
</evidence>
<gene>
    <name evidence="3" type="ORF">CCAM_LOCUS15754</name>
</gene>
<dbReference type="Pfam" id="PF14223">
    <property type="entry name" value="Retrotran_gag_2"/>
    <property type="match status" value="1"/>
</dbReference>